<name>A0A0T5Z2Q6_9GAMM</name>
<dbReference type="EMBL" id="LMXI01000614">
    <property type="protein sequence ID" value="KRT57037.1"/>
    <property type="molecule type" value="Genomic_DNA"/>
</dbReference>
<dbReference type="SUPFAM" id="SSF52540">
    <property type="entry name" value="P-loop containing nucleoside triphosphate hydrolases"/>
    <property type="match status" value="1"/>
</dbReference>
<dbReference type="Gene3D" id="3.30.450.90">
    <property type="match status" value="1"/>
</dbReference>
<evidence type="ECO:0000259" key="4">
    <source>
        <dbReference type="Pfam" id="PF00437"/>
    </source>
</evidence>
<evidence type="ECO:0000259" key="5">
    <source>
        <dbReference type="Pfam" id="PF05157"/>
    </source>
</evidence>
<sequence length="245" mass="26976">MASTKPKANLSGLARCIIQDNLISEENASAAFEDALSQSIPFATYLVENQLLTSLEIAVSASRGFGVPIFDLDVVDTDLMPRDLVDEKLIRNHHALPLFKRGNRLFLAVSDPTNHQGLDEIRFNTGLASEAILVEENKLSKLISLILDAQDTSMDDLLDTDLDNLDISGGEDSKPADGELDVDEAPVVRYVNKILLDAINAGASDIHLEPYERKYRIRYRIDGLLHEVASPPANLANRLTSRLKV</sequence>
<evidence type="ECO:0000313" key="6">
    <source>
        <dbReference type="EMBL" id="KRT57037.1"/>
    </source>
</evidence>
<feature type="domain" description="Bacterial type II secretion system protein E" evidence="4">
    <location>
        <begin position="183"/>
        <end position="245"/>
    </location>
</feature>
<dbReference type="InterPro" id="IPR037257">
    <property type="entry name" value="T2SS_E_N_sf"/>
</dbReference>
<evidence type="ECO:0000256" key="2">
    <source>
        <dbReference type="ARBA" id="ARBA00022741"/>
    </source>
</evidence>
<dbReference type="GO" id="GO:0005524">
    <property type="term" value="F:ATP binding"/>
    <property type="evidence" value="ECO:0007669"/>
    <property type="project" value="UniProtKB-KW"/>
</dbReference>
<feature type="non-terminal residue" evidence="6">
    <location>
        <position position="245"/>
    </location>
</feature>
<evidence type="ECO:0000256" key="3">
    <source>
        <dbReference type="ARBA" id="ARBA00022840"/>
    </source>
</evidence>
<dbReference type="InterPro" id="IPR001482">
    <property type="entry name" value="T2SS/T4SS_dom"/>
</dbReference>
<organism evidence="6 7">
    <name type="scientific">endosymbiont of Ridgeia piscesae</name>
    <dbReference type="NCBI Taxonomy" id="54398"/>
    <lineage>
        <taxon>Bacteria</taxon>
        <taxon>Pseudomonadati</taxon>
        <taxon>Pseudomonadota</taxon>
        <taxon>Gammaproteobacteria</taxon>
        <taxon>sulfur-oxidizing symbionts</taxon>
    </lineage>
</organism>
<dbReference type="PANTHER" id="PTHR30258:SF1">
    <property type="entry name" value="PROTEIN TRANSPORT PROTEIN HOFB HOMOLOG"/>
    <property type="match status" value="1"/>
</dbReference>
<accession>A0A0T5Z2Q6</accession>
<dbReference type="Pfam" id="PF05157">
    <property type="entry name" value="MshEN"/>
    <property type="match status" value="1"/>
</dbReference>
<dbReference type="RefSeq" id="WP_199399712.1">
    <property type="nucleotide sequence ID" value="NZ_KQ556956.1"/>
</dbReference>
<evidence type="ECO:0000313" key="7">
    <source>
        <dbReference type="Proteomes" id="UP000051276"/>
    </source>
</evidence>
<gene>
    <name evidence="6" type="ORF">Ga0076813_108012</name>
</gene>
<dbReference type="AlphaFoldDB" id="A0A0T5Z2Q6"/>
<reference evidence="6 7" key="1">
    <citation type="submission" date="2015-11" db="EMBL/GenBank/DDBJ databases">
        <title>The genome of Candidatus Endoriftia persephone in Ridgeia piscesae and population structure of the North Eastern Pacific vestimentiferan symbionts.</title>
        <authorList>
            <person name="Perez M."/>
            <person name="Juniper K.S."/>
        </authorList>
    </citation>
    <scope>NUCLEOTIDE SEQUENCE [LARGE SCALE GENOMIC DNA]</scope>
    <source>
        <strain evidence="6">Ind10</strain>
    </source>
</reference>
<proteinExistence type="inferred from homology"/>
<dbReference type="Gene3D" id="3.30.300.160">
    <property type="entry name" value="Type II secretion system, protein E, N-terminal domain"/>
    <property type="match status" value="1"/>
</dbReference>
<dbReference type="Proteomes" id="UP000051276">
    <property type="component" value="Unassembled WGS sequence"/>
</dbReference>
<dbReference type="GO" id="GO:0005886">
    <property type="term" value="C:plasma membrane"/>
    <property type="evidence" value="ECO:0007669"/>
    <property type="project" value="TreeGrafter"/>
</dbReference>
<keyword evidence="2" id="KW-0547">Nucleotide-binding</keyword>
<comment type="caution">
    <text evidence="6">The sequence shown here is derived from an EMBL/GenBank/DDBJ whole genome shotgun (WGS) entry which is preliminary data.</text>
</comment>
<protein>
    <submittedName>
        <fullName evidence="6">Type II/IV secretion system protein</fullName>
    </submittedName>
</protein>
<dbReference type="SUPFAM" id="SSF160246">
    <property type="entry name" value="EspE N-terminal domain-like"/>
    <property type="match status" value="1"/>
</dbReference>
<evidence type="ECO:0000256" key="1">
    <source>
        <dbReference type="ARBA" id="ARBA00006611"/>
    </source>
</evidence>
<comment type="similarity">
    <text evidence="1">Belongs to the GSP E family.</text>
</comment>
<dbReference type="InterPro" id="IPR027417">
    <property type="entry name" value="P-loop_NTPase"/>
</dbReference>
<keyword evidence="3" id="KW-0067">ATP-binding</keyword>
<dbReference type="GO" id="GO:0016887">
    <property type="term" value="F:ATP hydrolysis activity"/>
    <property type="evidence" value="ECO:0007669"/>
    <property type="project" value="TreeGrafter"/>
</dbReference>
<dbReference type="PANTHER" id="PTHR30258">
    <property type="entry name" value="TYPE II SECRETION SYSTEM PROTEIN GSPE-RELATED"/>
    <property type="match status" value="1"/>
</dbReference>
<dbReference type="Pfam" id="PF00437">
    <property type="entry name" value="T2SSE"/>
    <property type="match status" value="1"/>
</dbReference>
<dbReference type="InterPro" id="IPR007831">
    <property type="entry name" value="T2SS_GspE_N"/>
</dbReference>
<feature type="domain" description="Type II secretion system protein GspE N-terminal" evidence="5">
    <location>
        <begin position="65"/>
        <end position="151"/>
    </location>
</feature>